<dbReference type="Gene3D" id="1.10.3720.10">
    <property type="entry name" value="MetI-like"/>
    <property type="match status" value="1"/>
</dbReference>
<evidence type="ECO:0000256" key="6">
    <source>
        <dbReference type="SAM" id="SignalP"/>
    </source>
</evidence>
<evidence type="ECO:0000256" key="5">
    <source>
        <dbReference type="SAM" id="Phobius"/>
    </source>
</evidence>
<keyword evidence="6" id="KW-0732">Signal</keyword>
<dbReference type="Gene3D" id="1.10.246.130">
    <property type="match status" value="1"/>
</dbReference>
<dbReference type="InterPro" id="IPR043137">
    <property type="entry name" value="GGT_ssub_C"/>
</dbReference>
<name>A7T8D5_NEMVE</name>
<dbReference type="Proteomes" id="UP000001593">
    <property type="component" value="Unassembled WGS sequence"/>
</dbReference>
<feature type="transmembrane region" description="Helical" evidence="5">
    <location>
        <begin position="498"/>
        <end position="520"/>
    </location>
</feature>
<evidence type="ECO:0000256" key="2">
    <source>
        <dbReference type="ARBA" id="ARBA00022692"/>
    </source>
</evidence>
<feature type="signal peptide" evidence="6">
    <location>
        <begin position="1"/>
        <end position="31"/>
    </location>
</feature>
<dbReference type="PANTHER" id="PTHR43199">
    <property type="entry name" value="GLUTATHIONE HYDROLASE"/>
    <property type="match status" value="1"/>
</dbReference>
<dbReference type="AlphaFoldDB" id="A7T8D5"/>
<dbReference type="InterPro" id="IPR043138">
    <property type="entry name" value="GGT_lsub"/>
</dbReference>
<keyword evidence="2 5" id="KW-0812">Transmembrane</keyword>
<feature type="domain" description="ABC transmembrane type-1" evidence="7">
    <location>
        <begin position="669"/>
        <end position="788"/>
    </location>
</feature>
<dbReference type="HOGENOM" id="CLU_356253_0_0_1"/>
<feature type="chain" id="PRO_5002715496" description="ABC transmembrane type-1 domain-containing protein" evidence="6">
    <location>
        <begin position="32"/>
        <end position="788"/>
    </location>
</feature>
<dbReference type="Gene3D" id="3.60.20.40">
    <property type="match status" value="1"/>
</dbReference>
<dbReference type="GO" id="GO:0016020">
    <property type="term" value="C:membrane"/>
    <property type="evidence" value="ECO:0007669"/>
    <property type="project" value="UniProtKB-SubCell"/>
</dbReference>
<dbReference type="PROSITE" id="PS50928">
    <property type="entry name" value="ABC_TM1"/>
    <property type="match status" value="1"/>
</dbReference>
<gene>
    <name evidence="8" type="ORF">NEMVEDRAFT_v1g223752</name>
</gene>
<evidence type="ECO:0000256" key="1">
    <source>
        <dbReference type="ARBA" id="ARBA00004141"/>
    </source>
</evidence>
<dbReference type="Pfam" id="PF01019">
    <property type="entry name" value="G_glu_transpept"/>
    <property type="match status" value="1"/>
</dbReference>
<dbReference type="InterPro" id="IPR051792">
    <property type="entry name" value="GGT_bact"/>
</dbReference>
<dbReference type="InterPro" id="IPR029055">
    <property type="entry name" value="Ntn_hydrolases_N"/>
</dbReference>
<dbReference type="GO" id="GO:0055085">
    <property type="term" value="P:transmembrane transport"/>
    <property type="evidence" value="ECO:0007669"/>
    <property type="project" value="InterPro"/>
</dbReference>
<feature type="transmembrane region" description="Helical" evidence="5">
    <location>
        <begin position="750"/>
        <end position="776"/>
    </location>
</feature>
<evidence type="ECO:0000313" key="8">
    <source>
        <dbReference type="EMBL" id="EDO27752.1"/>
    </source>
</evidence>
<proteinExistence type="predicted"/>
<keyword evidence="4 5" id="KW-0472">Membrane</keyword>
<organism evidence="8 9">
    <name type="scientific">Nematostella vectensis</name>
    <name type="common">Starlet sea anemone</name>
    <dbReference type="NCBI Taxonomy" id="45351"/>
    <lineage>
        <taxon>Eukaryota</taxon>
        <taxon>Metazoa</taxon>
        <taxon>Cnidaria</taxon>
        <taxon>Anthozoa</taxon>
        <taxon>Hexacorallia</taxon>
        <taxon>Actiniaria</taxon>
        <taxon>Edwardsiidae</taxon>
        <taxon>Nematostella</taxon>
    </lineage>
</organism>
<comment type="subcellular location">
    <subcellularLocation>
        <location evidence="1">Membrane</location>
        <topology evidence="1">Multi-pass membrane protein</topology>
    </subcellularLocation>
</comment>
<dbReference type="SUPFAM" id="SSF161098">
    <property type="entry name" value="MetI-like"/>
    <property type="match status" value="1"/>
</dbReference>
<evidence type="ECO:0000259" key="7">
    <source>
        <dbReference type="PROSITE" id="PS50928"/>
    </source>
</evidence>
<keyword evidence="3 5" id="KW-1133">Transmembrane helix</keyword>
<dbReference type="eggNOG" id="KOG2410">
    <property type="taxonomic scope" value="Eukaryota"/>
</dbReference>
<evidence type="ECO:0000256" key="3">
    <source>
        <dbReference type="ARBA" id="ARBA00022989"/>
    </source>
</evidence>
<dbReference type="InParanoid" id="A7T8D5"/>
<feature type="non-terminal residue" evidence="8">
    <location>
        <position position="1"/>
    </location>
</feature>
<protein>
    <recommendedName>
        <fullName evidence="7">ABC transmembrane type-1 domain-containing protein</fullName>
    </recommendedName>
</protein>
<dbReference type="CDD" id="cd06261">
    <property type="entry name" value="TM_PBP2"/>
    <property type="match status" value="1"/>
</dbReference>
<dbReference type="EMBL" id="DS472645">
    <property type="protein sequence ID" value="EDO27752.1"/>
    <property type="molecule type" value="Genomic_DNA"/>
</dbReference>
<feature type="transmembrane region" description="Helical" evidence="5">
    <location>
        <begin position="726"/>
        <end position="744"/>
    </location>
</feature>
<feature type="transmembrane region" description="Helical" evidence="5">
    <location>
        <begin position="673"/>
        <end position="695"/>
    </location>
</feature>
<dbReference type="InterPro" id="IPR035906">
    <property type="entry name" value="MetI-like_sf"/>
</dbReference>
<sequence length="788" mass="86091">MKTGRLIRGHLPWRALLGALALLCALELHAAAPPERIAIASAHPAATVAGQETLALGGNAFDAAVAISAALAVVEPYGSGLGGGGFFLLREAGESPTYRFLDARQSLLMLQQLPWQQADSVQRTHLVVETLRRAYRDRGLLGDPDFVRNPAQQLLAPAYLKQLASSIDPQRATSSDSLPPSKAWKEGDHTTHFTVLDTEGNAVAATLSVNLPFGAAFTVPGTGVLLNNEMDDFAADIQGSNAYGLSGSQANSIAAGKRPLSSMSPSFIESAKDFASFGTPGGSRIPSMVLLAMLQYLDQQPIERWPSVARYHHQFRPDLIEHEPDTFSPAETAALEALGHQLKSTGRHYGNQQAPQLLNDGGAVLVQSANGRFYDAIRQEKKPFVIVWDGHVYDLDAWAIVKGSKKKDLAMKFIAYATGSKPLAGMPDVAYGPTRKSSMPLADQSAAPHLPTAHLSKGIQAGSDFWADYGESLGEKFNEWLLNTEANQAASGRRKKRLTAFMFVLPLLIFIMLSFVAPIASMLWRSVSHPTVATLIPLTLSELQRWDGKAIPDEQTLTVFAKELHDLAKERQSGKLAEEINRATAGMSSVVKSTARKVSRLDNEQLAQQGADTLLKAHRKWSNPDIWYAIQRAGKPYTYDYYLTALDLELDPEQGIQVREDTQIYLQLYTKTLNMALIITVFCALLGYPLAYYLAGLPENRANLLLVLVLLPFWTSLLVRTTAWIALLQTNGVINSFLLGVGIVDQPIEMLYTSFATVVAMTHILLPFMILPLYSVMRGIDPSYLRAA</sequence>
<accession>A7T8D5</accession>
<dbReference type="PANTHER" id="PTHR43199:SF6">
    <property type="entry name" value="GLUTATHIONE HYDROLASE PROENZYME"/>
    <property type="match status" value="1"/>
</dbReference>
<dbReference type="Gene3D" id="3.40.190.10">
    <property type="entry name" value="Periplasmic binding protein-like II"/>
    <property type="match status" value="1"/>
</dbReference>
<evidence type="ECO:0000256" key="4">
    <source>
        <dbReference type="ARBA" id="ARBA00023136"/>
    </source>
</evidence>
<dbReference type="SUPFAM" id="SSF56235">
    <property type="entry name" value="N-terminal nucleophile aminohydrolases (Ntn hydrolases)"/>
    <property type="match status" value="2"/>
</dbReference>
<evidence type="ECO:0000313" key="9">
    <source>
        <dbReference type="Proteomes" id="UP000001593"/>
    </source>
</evidence>
<dbReference type="InterPro" id="IPR000515">
    <property type="entry name" value="MetI-like"/>
</dbReference>
<keyword evidence="9" id="KW-1185">Reference proteome</keyword>
<dbReference type="SUPFAM" id="SSF53850">
    <property type="entry name" value="Periplasmic binding protein-like II"/>
    <property type="match status" value="1"/>
</dbReference>
<dbReference type="STRING" id="45351.A7T8D5"/>
<reference evidence="8 9" key="1">
    <citation type="journal article" date="2007" name="Science">
        <title>Sea anemone genome reveals ancestral eumetazoan gene repertoire and genomic organization.</title>
        <authorList>
            <person name="Putnam N.H."/>
            <person name="Srivastava M."/>
            <person name="Hellsten U."/>
            <person name="Dirks B."/>
            <person name="Chapman J."/>
            <person name="Salamov A."/>
            <person name="Terry A."/>
            <person name="Shapiro H."/>
            <person name="Lindquist E."/>
            <person name="Kapitonov V.V."/>
            <person name="Jurka J."/>
            <person name="Genikhovich G."/>
            <person name="Grigoriev I.V."/>
            <person name="Lucas S.M."/>
            <person name="Steele R.E."/>
            <person name="Finnerty J.R."/>
            <person name="Technau U."/>
            <person name="Martindale M.Q."/>
            <person name="Rokhsar D.S."/>
        </authorList>
    </citation>
    <scope>NUCLEOTIDE SEQUENCE [LARGE SCALE GENOMIC DNA]</scope>
    <source>
        <strain evidence="9">CH2 X CH6</strain>
    </source>
</reference>